<dbReference type="PROSITE" id="PS51032">
    <property type="entry name" value="AP2_ERF"/>
    <property type="match status" value="1"/>
</dbReference>
<dbReference type="SMART" id="SM00380">
    <property type="entry name" value="AP2"/>
    <property type="match status" value="1"/>
</dbReference>
<keyword evidence="9" id="KW-1185">Reference proteome</keyword>
<proteinExistence type="predicted"/>
<keyword evidence="2" id="KW-0805">Transcription regulation</keyword>
<feature type="transmembrane region" description="Helical" evidence="6">
    <location>
        <begin position="28"/>
        <end position="49"/>
    </location>
</feature>
<keyword evidence="4" id="KW-0804">Transcription</keyword>
<keyword evidence="6" id="KW-0812">Transmembrane</keyword>
<keyword evidence="6" id="KW-1133">Transmembrane helix</keyword>
<keyword evidence="5" id="KW-0539">Nucleus</keyword>
<dbReference type="Gene3D" id="3.30.730.10">
    <property type="entry name" value="AP2/ERF domain"/>
    <property type="match status" value="1"/>
</dbReference>
<dbReference type="InterPro" id="IPR016177">
    <property type="entry name" value="DNA-bd_dom_sf"/>
</dbReference>
<dbReference type="InterPro" id="IPR001471">
    <property type="entry name" value="AP2/ERF_dom"/>
</dbReference>
<organism evidence="8 9">
    <name type="scientific">Euplotes crassus</name>
    <dbReference type="NCBI Taxonomy" id="5936"/>
    <lineage>
        <taxon>Eukaryota</taxon>
        <taxon>Sar</taxon>
        <taxon>Alveolata</taxon>
        <taxon>Ciliophora</taxon>
        <taxon>Intramacronucleata</taxon>
        <taxon>Spirotrichea</taxon>
        <taxon>Hypotrichia</taxon>
        <taxon>Euplotida</taxon>
        <taxon>Euplotidae</taxon>
        <taxon>Moneuplotes</taxon>
    </lineage>
</organism>
<dbReference type="InterPro" id="IPR036955">
    <property type="entry name" value="AP2/ERF_dom_sf"/>
</dbReference>
<dbReference type="AlphaFoldDB" id="A0AAD2DAJ2"/>
<sequence length="300" mass="34569">MNSGTRPYQNISQLQYVASEYTVRYFDLSIALLFYCSIIKFLIGIIIYIQTRKEALGLTSNIAKHPPSSSIKSTPILLEATQSLRAQTSHFNHQRFSKIFTPCSTGNVSKLNEERGLKSSDFAKVSEREENKYTADEERIRDFYTKYCCCPPSTQASPFDSEEQQAKQMTFANRKLVNKIQKEFPGVREEALQLLFSSFMSTHREGDIVFTTRPKSKKTRIRPNFRGSKFIGVSRNGESWQVYIVIDKRKKYVGCFSSKLEAAAIYDKLAINFHGRKAKTNFSYTKQEVLQIIRNMRAFQ</sequence>
<gene>
    <name evidence="8" type="ORF">ECRASSUSDP1_LOCUS27205</name>
</gene>
<evidence type="ECO:0000256" key="1">
    <source>
        <dbReference type="ARBA" id="ARBA00004123"/>
    </source>
</evidence>
<dbReference type="EMBL" id="CAMPGE010028070">
    <property type="protein sequence ID" value="CAI2385625.1"/>
    <property type="molecule type" value="Genomic_DNA"/>
</dbReference>
<evidence type="ECO:0000256" key="2">
    <source>
        <dbReference type="ARBA" id="ARBA00023015"/>
    </source>
</evidence>
<feature type="domain" description="AP2/ERF" evidence="7">
    <location>
        <begin position="224"/>
        <end position="283"/>
    </location>
</feature>
<protein>
    <recommendedName>
        <fullName evidence="7">AP2/ERF domain-containing protein</fullName>
    </recommendedName>
</protein>
<dbReference type="SUPFAM" id="SSF54171">
    <property type="entry name" value="DNA-binding domain"/>
    <property type="match status" value="1"/>
</dbReference>
<keyword evidence="3" id="KW-0238">DNA-binding</keyword>
<dbReference type="GO" id="GO:0005634">
    <property type="term" value="C:nucleus"/>
    <property type="evidence" value="ECO:0007669"/>
    <property type="project" value="UniProtKB-SubCell"/>
</dbReference>
<reference evidence="8" key="1">
    <citation type="submission" date="2023-07" db="EMBL/GenBank/DDBJ databases">
        <authorList>
            <consortium name="AG Swart"/>
            <person name="Singh M."/>
            <person name="Singh A."/>
            <person name="Seah K."/>
            <person name="Emmerich C."/>
        </authorList>
    </citation>
    <scope>NUCLEOTIDE SEQUENCE</scope>
    <source>
        <strain evidence="8">DP1</strain>
    </source>
</reference>
<comment type="subcellular location">
    <subcellularLocation>
        <location evidence="1">Nucleus</location>
    </subcellularLocation>
</comment>
<dbReference type="Proteomes" id="UP001295684">
    <property type="component" value="Unassembled WGS sequence"/>
</dbReference>
<comment type="caution">
    <text evidence="8">The sequence shown here is derived from an EMBL/GenBank/DDBJ whole genome shotgun (WGS) entry which is preliminary data.</text>
</comment>
<keyword evidence="6" id="KW-0472">Membrane</keyword>
<evidence type="ECO:0000313" key="8">
    <source>
        <dbReference type="EMBL" id="CAI2385625.1"/>
    </source>
</evidence>
<name>A0AAD2DAJ2_EUPCR</name>
<evidence type="ECO:0000313" key="9">
    <source>
        <dbReference type="Proteomes" id="UP001295684"/>
    </source>
</evidence>
<dbReference type="GO" id="GO:0003700">
    <property type="term" value="F:DNA-binding transcription factor activity"/>
    <property type="evidence" value="ECO:0007669"/>
    <property type="project" value="InterPro"/>
</dbReference>
<accession>A0AAD2DAJ2</accession>
<evidence type="ECO:0000256" key="5">
    <source>
        <dbReference type="ARBA" id="ARBA00023242"/>
    </source>
</evidence>
<evidence type="ECO:0000256" key="3">
    <source>
        <dbReference type="ARBA" id="ARBA00023125"/>
    </source>
</evidence>
<evidence type="ECO:0000259" key="7">
    <source>
        <dbReference type="PROSITE" id="PS51032"/>
    </source>
</evidence>
<dbReference type="GO" id="GO:0003677">
    <property type="term" value="F:DNA binding"/>
    <property type="evidence" value="ECO:0007669"/>
    <property type="project" value="UniProtKB-KW"/>
</dbReference>
<evidence type="ECO:0000256" key="6">
    <source>
        <dbReference type="SAM" id="Phobius"/>
    </source>
</evidence>
<evidence type="ECO:0000256" key="4">
    <source>
        <dbReference type="ARBA" id="ARBA00023163"/>
    </source>
</evidence>